<comment type="caution">
    <text evidence="4">The sequence shown here is derived from an EMBL/GenBank/DDBJ whole genome shotgun (WGS) entry which is preliminary data.</text>
</comment>
<evidence type="ECO:0000259" key="3">
    <source>
        <dbReference type="PROSITE" id="PS50206"/>
    </source>
</evidence>
<dbReference type="InterPro" id="IPR045078">
    <property type="entry name" value="TST/MPST-like"/>
</dbReference>
<feature type="domain" description="Rhodanese" evidence="3">
    <location>
        <begin position="57"/>
        <end position="151"/>
    </location>
</feature>
<dbReference type="Pfam" id="PF00581">
    <property type="entry name" value="Rhodanese"/>
    <property type="match status" value="2"/>
</dbReference>
<proteinExistence type="predicted"/>
<accession>A0ABY2E1X9</accession>
<evidence type="ECO:0000256" key="2">
    <source>
        <dbReference type="ARBA" id="ARBA00022737"/>
    </source>
</evidence>
<dbReference type="CDD" id="cd01448">
    <property type="entry name" value="TST_Repeat_1"/>
    <property type="match status" value="1"/>
</dbReference>
<protein>
    <submittedName>
        <fullName evidence="4">Sulfurtransferase</fullName>
    </submittedName>
</protein>
<dbReference type="EMBL" id="SMNA01000006">
    <property type="protein sequence ID" value="TDE92625.1"/>
    <property type="molecule type" value="Genomic_DNA"/>
</dbReference>
<keyword evidence="1" id="KW-0808">Transferase</keyword>
<feature type="domain" description="Rhodanese" evidence="3">
    <location>
        <begin position="208"/>
        <end position="294"/>
    </location>
</feature>
<dbReference type="Proteomes" id="UP000504882">
    <property type="component" value="Unassembled WGS sequence"/>
</dbReference>
<dbReference type="SUPFAM" id="SSF52821">
    <property type="entry name" value="Rhodanese/Cell cycle control phosphatase"/>
    <property type="match status" value="2"/>
</dbReference>
<keyword evidence="5" id="KW-1185">Reference proteome</keyword>
<evidence type="ECO:0000313" key="5">
    <source>
        <dbReference type="Proteomes" id="UP000504882"/>
    </source>
</evidence>
<dbReference type="SMART" id="SM00450">
    <property type="entry name" value="RHOD"/>
    <property type="match status" value="2"/>
</dbReference>
<dbReference type="PROSITE" id="PS50206">
    <property type="entry name" value="RHODANESE_3"/>
    <property type="match status" value="2"/>
</dbReference>
<dbReference type="PROSITE" id="PS00380">
    <property type="entry name" value="RHODANESE_1"/>
    <property type="match status" value="1"/>
</dbReference>
<dbReference type="InterPro" id="IPR001307">
    <property type="entry name" value="Thiosulphate_STrfase_CS"/>
</dbReference>
<dbReference type="RefSeq" id="WP_133108255.1">
    <property type="nucleotide sequence ID" value="NZ_SMNA01000006.1"/>
</dbReference>
<dbReference type="PANTHER" id="PTHR11364">
    <property type="entry name" value="THIOSULFATE SULFERTANSFERASE"/>
    <property type="match status" value="1"/>
</dbReference>
<dbReference type="Gene3D" id="3.40.250.10">
    <property type="entry name" value="Rhodanese-like domain"/>
    <property type="match status" value="2"/>
</dbReference>
<dbReference type="InterPro" id="IPR001763">
    <property type="entry name" value="Rhodanese-like_dom"/>
</dbReference>
<sequence>MTTTDHTRTTGAARLITPADLAGIAGRPGVVILDATSIIRQPDGDGYYSADTGRGLYEQGHLPGAVYVDLLDDFADRSNPDFWTALSPEQFAEKIGALGVSNDSTIVVYDQGQTMWATRLWWNLRYVGHDDILVLDGGLPAWQAAGRPVETGPGTALPLATFVADPRTELYASVETVTAALGDPGTALVNSLDRETFTGERVTYARPGRIPGSKHIFFGDLVDATGLAAGVETVRAAGDAAEVIGSDGPVIAYCGGGIAATFVAFQLARAGRSDVAVYDGSMTEWANNPALPLETGEPAS</sequence>
<dbReference type="PANTHER" id="PTHR11364:SF27">
    <property type="entry name" value="SULFURTRANSFERASE"/>
    <property type="match status" value="1"/>
</dbReference>
<evidence type="ECO:0000313" key="4">
    <source>
        <dbReference type="EMBL" id="TDE92625.1"/>
    </source>
</evidence>
<reference evidence="4 5" key="1">
    <citation type="submission" date="2019-03" db="EMBL/GenBank/DDBJ databases">
        <title>Genomic features of bacteria from cold environments.</title>
        <authorList>
            <person name="Shen L."/>
        </authorList>
    </citation>
    <scope>NUCLEOTIDE SEQUENCE [LARGE SCALE GENOMIC DNA]</scope>
    <source>
        <strain evidence="5">T3246-1</strain>
    </source>
</reference>
<evidence type="ECO:0000256" key="1">
    <source>
        <dbReference type="ARBA" id="ARBA00022679"/>
    </source>
</evidence>
<organism evidence="4 5">
    <name type="scientific">Occultella glacieicola</name>
    <dbReference type="NCBI Taxonomy" id="2518684"/>
    <lineage>
        <taxon>Bacteria</taxon>
        <taxon>Bacillati</taxon>
        <taxon>Actinomycetota</taxon>
        <taxon>Actinomycetes</taxon>
        <taxon>Micrococcales</taxon>
        <taxon>Ruaniaceae</taxon>
        <taxon>Occultella</taxon>
    </lineage>
</organism>
<dbReference type="InterPro" id="IPR036873">
    <property type="entry name" value="Rhodanese-like_dom_sf"/>
</dbReference>
<keyword evidence="2" id="KW-0677">Repeat</keyword>
<gene>
    <name evidence="4" type="ORF">EXU48_13885</name>
</gene>
<dbReference type="CDD" id="cd01449">
    <property type="entry name" value="TST_Repeat_2"/>
    <property type="match status" value="1"/>
</dbReference>
<name>A0ABY2E1X9_9MICO</name>